<dbReference type="PANTHER" id="PTHR10742:SF386">
    <property type="entry name" value="LYSINE-SPECIFIC HISTONE DEMETHYLASE 1A"/>
    <property type="match status" value="1"/>
</dbReference>
<dbReference type="PANTHER" id="PTHR10742">
    <property type="entry name" value="FLAVIN MONOAMINE OXIDASE"/>
    <property type="match status" value="1"/>
</dbReference>
<dbReference type="GO" id="GO:0006338">
    <property type="term" value="P:chromatin remodeling"/>
    <property type="evidence" value="ECO:0007669"/>
    <property type="project" value="TreeGrafter"/>
</dbReference>
<dbReference type="EMBL" id="JAPQKH010000003">
    <property type="protein sequence ID" value="KAJ5109150.1"/>
    <property type="molecule type" value="Genomic_DNA"/>
</dbReference>
<feature type="region of interest" description="Disordered" evidence="4">
    <location>
        <begin position="36"/>
        <end position="81"/>
    </location>
</feature>
<dbReference type="InterPro" id="IPR009071">
    <property type="entry name" value="HMG_box_dom"/>
</dbReference>
<dbReference type="GO" id="GO:0003682">
    <property type="term" value="F:chromatin binding"/>
    <property type="evidence" value="ECO:0007669"/>
    <property type="project" value="TreeGrafter"/>
</dbReference>
<dbReference type="GO" id="GO:0050660">
    <property type="term" value="F:flavin adenine dinucleotide binding"/>
    <property type="evidence" value="ECO:0007669"/>
    <property type="project" value="TreeGrafter"/>
</dbReference>
<feature type="DNA-binding region" description="HMG box" evidence="3">
    <location>
        <begin position="966"/>
        <end position="1046"/>
    </location>
</feature>
<dbReference type="PROSITE" id="PS50934">
    <property type="entry name" value="SWIRM"/>
    <property type="match status" value="1"/>
</dbReference>
<dbReference type="SUPFAM" id="SSF51905">
    <property type="entry name" value="FAD/NAD(P)-binding domain"/>
    <property type="match status" value="1"/>
</dbReference>
<dbReference type="InterPro" id="IPR036188">
    <property type="entry name" value="FAD/NAD-bd_sf"/>
</dbReference>
<protein>
    <submittedName>
        <fullName evidence="7">Winged helix-turn-helix transcription repressor DNA-binding</fullName>
    </submittedName>
</protein>
<feature type="domain" description="SWIRM" evidence="6">
    <location>
        <begin position="175"/>
        <end position="270"/>
    </location>
</feature>
<evidence type="ECO:0000259" key="6">
    <source>
        <dbReference type="PROSITE" id="PS50934"/>
    </source>
</evidence>
<dbReference type="SUPFAM" id="SSF54373">
    <property type="entry name" value="FAD-linked reductases, C-terminal domain"/>
    <property type="match status" value="1"/>
</dbReference>
<feature type="compositionally biased region" description="Low complexity" evidence="4">
    <location>
        <begin position="106"/>
        <end position="117"/>
    </location>
</feature>
<evidence type="ECO:0000256" key="4">
    <source>
        <dbReference type="SAM" id="MobiDB-lite"/>
    </source>
</evidence>
<accession>A0A9W9FZ81</accession>
<dbReference type="SMART" id="SM00398">
    <property type="entry name" value="HMG"/>
    <property type="match status" value="1"/>
</dbReference>
<feature type="compositionally biased region" description="Polar residues" evidence="4">
    <location>
        <begin position="67"/>
        <end position="81"/>
    </location>
</feature>
<keyword evidence="3 7" id="KW-0238">DNA-binding</keyword>
<feature type="compositionally biased region" description="Low complexity" evidence="4">
    <location>
        <begin position="877"/>
        <end position="894"/>
    </location>
</feature>
<feature type="domain" description="HMG box" evidence="5">
    <location>
        <begin position="966"/>
        <end position="1046"/>
    </location>
</feature>
<dbReference type="OrthoDB" id="9982100at2759"/>
<dbReference type="AlphaFoldDB" id="A0A9W9FZ81"/>
<organism evidence="7 8">
    <name type="scientific">Penicillium angulare</name>
    <dbReference type="NCBI Taxonomy" id="116970"/>
    <lineage>
        <taxon>Eukaryota</taxon>
        <taxon>Fungi</taxon>
        <taxon>Dikarya</taxon>
        <taxon>Ascomycota</taxon>
        <taxon>Pezizomycotina</taxon>
        <taxon>Eurotiomycetes</taxon>
        <taxon>Eurotiomycetidae</taxon>
        <taxon>Eurotiales</taxon>
        <taxon>Aspergillaceae</taxon>
        <taxon>Penicillium</taxon>
    </lineage>
</organism>
<comment type="similarity">
    <text evidence="1">Belongs to the flavin monoamine oxidase family.</text>
</comment>
<dbReference type="Pfam" id="PF00505">
    <property type="entry name" value="HMG_box"/>
    <property type="match status" value="1"/>
</dbReference>
<sequence length="1079" mass="119696">MGASMKIQAGQPAYIPQAVPNGYSNEISQEQVLLTSHSGGVERPVKRLRTSSDHSTSLLPSAPLHPETQSQPLTPNVIDKSSTSKRYTANWLSEFIRRDGDGLSTSLSSASASLTSSFDPRKSTSPPTTPEQASSTPVCVEAMSILQSGKVDIDKCRPRSSIPPRLSPALYGRQCVTSAYASRLDPYALHPKEQQVLQDILCHMHVTVYLNIRNGILRLWTRNAMVSVTREEALGCAKDYRWMNLASFAYDWLARYGYINFGCVEVPMPLVPPRRGRRREGPVIVVIGAGVGGLGCARQLEGLFHHYRDAETAPRVIVLEGRRRIGGRIYSHPLHSMKSEDLPSGLVPKAEMGAQIIVGFDRGNPLDQIIRAQLALHYHLLRDISTLYDIDGYPVDEGEDAMDEKIYNDVLDRSGLYRHKALVVPTAEGDRDLIDTGRESTMDDGLTVRQYEEARRAGTTHLLVPTKRVRRRRGAGHKTAEVEPIDDVSGDIMDPSKDDPAGLTCQANGWRLNPGYSATDTLELDGVANASPTQTLGALMDEGVKQYQSMLPLRPKDMRLLNWHFANLEYANATNINNLSLSGWDQDIGNEFEGEHAQVIGGYQQLPYGLYSLPTKLDVRTNKIVKSISYDPLGAGKRKSVIHCEDGENVMADHIVFTGSLGVLKQRKIQFNPPLPDWKMGAIDRLGFGVMNKIVLVFDEPFWDTERDMFGLLREPTTRDSMVQEDYAQNRGRFYLFWNCMKTTGLPVLIALMAGDAALQAEKTPDNDIITEVLSQLRNVFKHVPVPDPLETIITRWASDKFTYGSYSYVAANALPEDYNLMARQVGNLHFAGEATCGTHPATVHGAYISGLRAAAEVIESTVGPIEIPSPLVPEKTASNTAPAPATPASTTPNRTSIKRPDLKSTPSHSKAKPNPQPKSHSQSQQSSPPNKEASALPDKLHREAYDQALWAAIHSELGMPPPRPQKLGLNPFLLYQKDFWAKCRDQCDNARRVASNKPTAKASRNEIRHALGQMWRNASAEEKKPYLDEIEANRVQNTQAMDKWVDSAAKWDQRSFEVKDRWCGANPFELWVLPGSTE</sequence>
<dbReference type="Gene3D" id="3.50.50.60">
    <property type="entry name" value="FAD/NAD(P)-binding domain"/>
    <property type="match status" value="2"/>
</dbReference>
<dbReference type="GO" id="GO:0003677">
    <property type="term" value="F:DNA binding"/>
    <property type="evidence" value="ECO:0007669"/>
    <property type="project" value="UniProtKB-UniRule"/>
</dbReference>
<proteinExistence type="inferred from homology"/>
<dbReference type="InterPro" id="IPR009057">
    <property type="entry name" value="Homeodomain-like_sf"/>
</dbReference>
<dbReference type="InterPro" id="IPR036388">
    <property type="entry name" value="WH-like_DNA-bd_sf"/>
</dbReference>
<dbReference type="SUPFAM" id="SSF46689">
    <property type="entry name" value="Homeodomain-like"/>
    <property type="match status" value="1"/>
</dbReference>
<dbReference type="InterPro" id="IPR036910">
    <property type="entry name" value="HMG_box_dom_sf"/>
</dbReference>
<gene>
    <name evidence="7" type="ORF">N7456_005825</name>
</gene>
<dbReference type="Pfam" id="PF04433">
    <property type="entry name" value="SWIRM"/>
    <property type="match status" value="1"/>
</dbReference>
<reference evidence="7" key="1">
    <citation type="submission" date="2022-11" db="EMBL/GenBank/DDBJ databases">
        <authorList>
            <person name="Petersen C."/>
        </authorList>
    </citation>
    <scope>NUCLEOTIDE SEQUENCE</scope>
    <source>
        <strain evidence="7">IBT 30069</strain>
    </source>
</reference>
<feature type="region of interest" description="Disordered" evidence="4">
    <location>
        <begin position="106"/>
        <end position="137"/>
    </location>
</feature>
<dbReference type="Pfam" id="PF13450">
    <property type="entry name" value="NAD_binding_8"/>
    <property type="match status" value="1"/>
</dbReference>
<feature type="compositionally biased region" description="Low complexity" evidence="4">
    <location>
        <begin position="918"/>
        <end position="932"/>
    </location>
</feature>
<evidence type="ECO:0000313" key="8">
    <source>
        <dbReference type="Proteomes" id="UP001149165"/>
    </source>
</evidence>
<dbReference type="GO" id="GO:0016491">
    <property type="term" value="F:oxidoreductase activity"/>
    <property type="evidence" value="ECO:0007669"/>
    <property type="project" value="UniProtKB-KW"/>
</dbReference>
<feature type="compositionally biased region" description="Polar residues" evidence="4">
    <location>
        <begin position="123"/>
        <end position="137"/>
    </location>
</feature>
<evidence type="ECO:0000256" key="3">
    <source>
        <dbReference type="PROSITE-ProRule" id="PRU00267"/>
    </source>
</evidence>
<reference evidence="7" key="2">
    <citation type="journal article" date="2023" name="IMA Fungus">
        <title>Comparative genomic study of the Penicillium genus elucidates a diverse pangenome and 15 lateral gene transfer events.</title>
        <authorList>
            <person name="Petersen C."/>
            <person name="Sorensen T."/>
            <person name="Nielsen M.R."/>
            <person name="Sondergaard T.E."/>
            <person name="Sorensen J.L."/>
            <person name="Fitzpatrick D.A."/>
            <person name="Frisvad J.C."/>
            <person name="Nielsen K.L."/>
        </authorList>
    </citation>
    <scope>NUCLEOTIDE SEQUENCE</scope>
    <source>
        <strain evidence="7">IBT 30069</strain>
    </source>
</reference>
<dbReference type="Pfam" id="PF01593">
    <property type="entry name" value="Amino_oxidase"/>
    <property type="match status" value="1"/>
</dbReference>
<keyword evidence="3" id="KW-0539">Nucleus</keyword>
<evidence type="ECO:0000256" key="1">
    <source>
        <dbReference type="ARBA" id="ARBA00005995"/>
    </source>
</evidence>
<dbReference type="InterPro" id="IPR050281">
    <property type="entry name" value="Flavin_monoamine_oxidase"/>
</dbReference>
<comment type="caution">
    <text evidence="7">The sequence shown here is derived from an EMBL/GenBank/DDBJ whole genome shotgun (WGS) entry which is preliminary data.</text>
</comment>
<evidence type="ECO:0000256" key="2">
    <source>
        <dbReference type="ARBA" id="ARBA00023002"/>
    </source>
</evidence>
<keyword evidence="2" id="KW-0560">Oxidoreductase</keyword>
<feature type="region of interest" description="Disordered" evidence="4">
    <location>
        <begin position="870"/>
        <end position="936"/>
    </location>
</feature>
<name>A0A9W9FZ81_9EURO</name>
<dbReference type="Gene3D" id="1.10.30.10">
    <property type="entry name" value="High mobility group box domain"/>
    <property type="match status" value="1"/>
</dbReference>
<dbReference type="FunFam" id="3.50.50.60:FF:000249">
    <property type="entry name" value="Lysine-specific histone demethylase Aof2"/>
    <property type="match status" value="1"/>
</dbReference>
<evidence type="ECO:0000313" key="7">
    <source>
        <dbReference type="EMBL" id="KAJ5109150.1"/>
    </source>
</evidence>
<dbReference type="InterPro" id="IPR007526">
    <property type="entry name" value="SWIRM"/>
</dbReference>
<dbReference type="GO" id="GO:0005634">
    <property type="term" value="C:nucleus"/>
    <property type="evidence" value="ECO:0007669"/>
    <property type="project" value="UniProtKB-UniRule"/>
</dbReference>
<dbReference type="FunFam" id="1.10.10.10:FF:000064">
    <property type="entry name" value="Lysine-specific histone demethylase 1A"/>
    <property type="match status" value="1"/>
</dbReference>
<dbReference type="GO" id="GO:0010468">
    <property type="term" value="P:regulation of gene expression"/>
    <property type="evidence" value="ECO:0007669"/>
    <property type="project" value="UniProtKB-ARBA"/>
</dbReference>
<dbReference type="PROSITE" id="PS50118">
    <property type="entry name" value="HMG_BOX_2"/>
    <property type="match status" value="1"/>
</dbReference>
<dbReference type="Proteomes" id="UP001149165">
    <property type="component" value="Unassembled WGS sequence"/>
</dbReference>
<evidence type="ECO:0000259" key="5">
    <source>
        <dbReference type="PROSITE" id="PS50118"/>
    </source>
</evidence>
<dbReference type="Gene3D" id="1.10.10.10">
    <property type="entry name" value="Winged helix-like DNA-binding domain superfamily/Winged helix DNA-binding domain"/>
    <property type="match status" value="1"/>
</dbReference>
<keyword evidence="8" id="KW-1185">Reference proteome</keyword>
<dbReference type="InterPro" id="IPR002937">
    <property type="entry name" value="Amino_oxidase"/>
</dbReference>
<dbReference type="Gene3D" id="3.90.660.10">
    <property type="match status" value="1"/>
</dbReference>
<dbReference type="SUPFAM" id="SSF47095">
    <property type="entry name" value="HMG-box"/>
    <property type="match status" value="1"/>
</dbReference>